<reference evidence="4" key="1">
    <citation type="submission" date="2020-11" db="EMBL/GenBank/DDBJ databases">
        <authorList>
            <consortium name="DOE Joint Genome Institute"/>
            <person name="Ahrendt S."/>
            <person name="Riley R."/>
            <person name="Andreopoulos W."/>
            <person name="Labutti K."/>
            <person name="Pangilinan J."/>
            <person name="Ruiz-Duenas F.J."/>
            <person name="Barrasa J.M."/>
            <person name="Sanchez-Garcia M."/>
            <person name="Camarero S."/>
            <person name="Miyauchi S."/>
            <person name="Serrano A."/>
            <person name="Linde D."/>
            <person name="Babiker R."/>
            <person name="Drula E."/>
            <person name="Ayuso-Fernandez I."/>
            <person name="Pacheco R."/>
            <person name="Padilla G."/>
            <person name="Ferreira P."/>
            <person name="Barriuso J."/>
            <person name="Kellner H."/>
            <person name="Castanera R."/>
            <person name="Alfaro M."/>
            <person name="Ramirez L."/>
            <person name="Pisabarro A.G."/>
            <person name="Kuo A."/>
            <person name="Tritt A."/>
            <person name="Lipzen A."/>
            <person name="He G."/>
            <person name="Yan M."/>
            <person name="Ng V."/>
            <person name="Cullen D."/>
            <person name="Martin F."/>
            <person name="Rosso M.-N."/>
            <person name="Henrissat B."/>
            <person name="Hibbett D."/>
            <person name="Martinez A.T."/>
            <person name="Grigoriev I.V."/>
        </authorList>
    </citation>
    <scope>NUCLEOTIDE SEQUENCE</scope>
    <source>
        <strain evidence="4">AH 40177</strain>
    </source>
</reference>
<dbReference type="Proteomes" id="UP000772434">
    <property type="component" value="Unassembled WGS sequence"/>
</dbReference>
<feature type="domain" description="C2H2-type" evidence="3">
    <location>
        <begin position="9"/>
        <end position="45"/>
    </location>
</feature>
<dbReference type="InterPro" id="IPR013087">
    <property type="entry name" value="Znf_C2H2_type"/>
</dbReference>
<accession>A0A9P5PBE5</accession>
<evidence type="ECO:0000256" key="1">
    <source>
        <dbReference type="PROSITE-ProRule" id="PRU00042"/>
    </source>
</evidence>
<sequence>MSSASNLSYLCNGCGKPFKRTWHLIQHLKLTQKPNCCDAHEALKKTIWHSQFMPRKNPSVSRRTRTAAASQENKLDNDLNKEELQQFQGDFFGQDYSQDDFPGFDKGPAVPVGKPNVDSDEDSDEDGCSSLAPELEQTWEPRREPALIPESDDMAVDESEDLAPPKVNPLLRNLPLHRDDIYVEVFGGRAGAIIDTGTFMPVSYDSEDGYQLYESQIPGICDNKWSPFASRLDWEKQLEKDKPGATVVPVIISSNKTQVTLFRNKSAYPVYLTIGNLLKEIRQKPSQQGQILLAYLPTTRLQHITNKAARRRAVSNLFHGCMANILAPLKSTGIGGIAMTSGDGIKRRCHPILAAYVGDYPEQMLVTCGYYGKSPVCGVTKDQLGEYPCTAAYQDHVQSAGAAKLIGTDEWIKACLDANIKPVQHPFWEDLPYTDIFCAITPDILHQLYQGVMKHLIGWITEIVGADKVDARMRWLPAKHGIWQFHKGITSLSRISGLEHKQMCTFLLSLFVDVPKLTASQSQNLASGTQALLDFIYISCFPIQSDKSLDSIEASLGLFHEYKNIFIELERLHIDFAKDAYRASNHKDEYLQMTKWLEWREKVLHHTAYLEWRRSRVQITSHPTGRSTIVPGVRYGFPGSQRSLLDMRCPLDQHLTKYSSVRSVSFSKLEDTGDRGYSATQFEKALQKLIAQFQNPGVAVWHRVNFRNKELYANKTLDVVSCHPRRYNSRNQVTETSNFSPALIRVWKSEDGSDFLQGLQIGRVCVVFSLPAKQLGRLFSENNTPPQHLVYIEWFTKFTRSVEPHTGLHRIKLQFQRDGSRAVSVVPVEMIQQSVHLYPKWGGTVPPEWTFESILDSCPMFLLSPFADSHIYFNLKM</sequence>
<proteinExistence type="predicted"/>
<dbReference type="EMBL" id="JADNRY010000251">
    <property type="protein sequence ID" value="KAF9060279.1"/>
    <property type="molecule type" value="Genomic_DNA"/>
</dbReference>
<dbReference type="InterPro" id="IPR041078">
    <property type="entry name" value="Plavaka"/>
</dbReference>
<dbReference type="PROSITE" id="PS50157">
    <property type="entry name" value="ZINC_FINGER_C2H2_2"/>
    <property type="match status" value="1"/>
</dbReference>
<feature type="region of interest" description="Disordered" evidence="2">
    <location>
        <begin position="103"/>
        <end position="144"/>
    </location>
</feature>
<protein>
    <recommendedName>
        <fullName evidence="3">C2H2-type domain-containing protein</fullName>
    </recommendedName>
</protein>
<evidence type="ECO:0000313" key="5">
    <source>
        <dbReference type="Proteomes" id="UP000772434"/>
    </source>
</evidence>
<organism evidence="4 5">
    <name type="scientific">Rhodocollybia butyracea</name>
    <dbReference type="NCBI Taxonomy" id="206335"/>
    <lineage>
        <taxon>Eukaryota</taxon>
        <taxon>Fungi</taxon>
        <taxon>Dikarya</taxon>
        <taxon>Basidiomycota</taxon>
        <taxon>Agaricomycotina</taxon>
        <taxon>Agaricomycetes</taxon>
        <taxon>Agaricomycetidae</taxon>
        <taxon>Agaricales</taxon>
        <taxon>Marasmiineae</taxon>
        <taxon>Omphalotaceae</taxon>
        <taxon>Rhodocollybia</taxon>
    </lineage>
</organism>
<keyword evidence="1" id="KW-0863">Zinc-finger</keyword>
<comment type="caution">
    <text evidence="4">The sequence shown here is derived from an EMBL/GenBank/DDBJ whole genome shotgun (WGS) entry which is preliminary data.</text>
</comment>
<dbReference type="GO" id="GO:0008270">
    <property type="term" value="F:zinc ion binding"/>
    <property type="evidence" value="ECO:0007669"/>
    <property type="project" value="UniProtKB-KW"/>
</dbReference>
<keyword evidence="5" id="KW-1185">Reference proteome</keyword>
<evidence type="ECO:0000313" key="4">
    <source>
        <dbReference type="EMBL" id="KAF9060279.1"/>
    </source>
</evidence>
<dbReference type="OrthoDB" id="3252362at2759"/>
<keyword evidence="1" id="KW-0479">Metal-binding</keyword>
<evidence type="ECO:0000259" key="3">
    <source>
        <dbReference type="PROSITE" id="PS50157"/>
    </source>
</evidence>
<feature type="compositionally biased region" description="Acidic residues" evidence="2">
    <location>
        <begin position="118"/>
        <end position="127"/>
    </location>
</feature>
<dbReference type="AlphaFoldDB" id="A0A9P5PBE5"/>
<gene>
    <name evidence="4" type="ORF">BDP27DRAFT_1430272</name>
</gene>
<feature type="region of interest" description="Disordered" evidence="2">
    <location>
        <begin position="54"/>
        <end position="79"/>
    </location>
</feature>
<name>A0A9P5PBE5_9AGAR</name>
<evidence type="ECO:0000256" key="2">
    <source>
        <dbReference type="SAM" id="MobiDB-lite"/>
    </source>
</evidence>
<keyword evidence="1" id="KW-0862">Zinc</keyword>
<dbReference type="Pfam" id="PF18759">
    <property type="entry name" value="Plavaka"/>
    <property type="match status" value="1"/>
</dbReference>